<feature type="compositionally biased region" description="Basic and acidic residues" evidence="1">
    <location>
        <begin position="139"/>
        <end position="149"/>
    </location>
</feature>
<evidence type="ECO:0000256" key="1">
    <source>
        <dbReference type="SAM" id="MobiDB-lite"/>
    </source>
</evidence>
<dbReference type="EMBL" id="CADCVK010000237">
    <property type="protein sequence ID" value="CAA9481617.1"/>
    <property type="molecule type" value="Genomic_DNA"/>
</dbReference>
<feature type="compositionally biased region" description="Basic and acidic residues" evidence="1">
    <location>
        <begin position="173"/>
        <end position="183"/>
    </location>
</feature>
<evidence type="ECO:0000313" key="2">
    <source>
        <dbReference type="EMBL" id="CAA9481617.1"/>
    </source>
</evidence>
<accession>A0A6J4RYC2</accession>
<protein>
    <submittedName>
        <fullName evidence="2">Uncharacterized protein</fullName>
    </submittedName>
</protein>
<sequence>GGEGSEFARGGLRGRREPVPRHQDLPQRRPRLLPAPRSGRRRPQASPRHLLHRREAGGRRPPGHPVGPLLRLQPQQVRLQGPLQTPPGPRDRRPGRRAHRLPQGRLGRRHSGGHDAPRRPRRRPRSRLRRRRLRGGRRVPAEREGPPRRGDKRRPVHLPGPAGRLRSSHRPRGHTEFVSEGFRRQASAVGL</sequence>
<dbReference type="AlphaFoldDB" id="A0A6J4RYC2"/>
<feature type="compositionally biased region" description="Basic and acidic residues" evidence="1">
    <location>
        <begin position="14"/>
        <end position="27"/>
    </location>
</feature>
<organism evidence="2">
    <name type="scientific">uncultured Rubrobacteraceae bacterium</name>
    <dbReference type="NCBI Taxonomy" id="349277"/>
    <lineage>
        <taxon>Bacteria</taxon>
        <taxon>Bacillati</taxon>
        <taxon>Actinomycetota</taxon>
        <taxon>Rubrobacteria</taxon>
        <taxon>Rubrobacterales</taxon>
        <taxon>Rubrobacteraceae</taxon>
        <taxon>environmental samples</taxon>
    </lineage>
</organism>
<name>A0A6J4RYC2_9ACTN</name>
<feature type="non-terminal residue" evidence="2">
    <location>
        <position position="1"/>
    </location>
</feature>
<feature type="region of interest" description="Disordered" evidence="1">
    <location>
        <begin position="1"/>
        <end position="191"/>
    </location>
</feature>
<feature type="compositionally biased region" description="Basic residues" evidence="1">
    <location>
        <begin position="119"/>
        <end position="137"/>
    </location>
</feature>
<feature type="compositionally biased region" description="Low complexity" evidence="1">
    <location>
        <begin position="66"/>
        <end position="83"/>
    </location>
</feature>
<feature type="compositionally biased region" description="Basic residues" evidence="1">
    <location>
        <begin position="93"/>
        <end position="111"/>
    </location>
</feature>
<proteinExistence type="predicted"/>
<gene>
    <name evidence="2" type="ORF">AVDCRST_MAG12-1540</name>
</gene>
<feature type="non-terminal residue" evidence="2">
    <location>
        <position position="191"/>
    </location>
</feature>
<reference evidence="2" key="1">
    <citation type="submission" date="2020-02" db="EMBL/GenBank/DDBJ databases">
        <authorList>
            <person name="Meier V. D."/>
        </authorList>
    </citation>
    <scope>NUCLEOTIDE SEQUENCE</scope>
    <source>
        <strain evidence="2">AVDCRST_MAG12</strain>
    </source>
</reference>